<evidence type="ECO:0000313" key="1">
    <source>
        <dbReference type="EMBL" id="TGY97602.1"/>
    </source>
</evidence>
<comment type="caution">
    <text evidence="1">The sequence shown here is derived from an EMBL/GenBank/DDBJ whole genome shotgun (WGS) entry which is preliminary data.</text>
</comment>
<name>A0AC61S0K1_9FIRM</name>
<accession>A0AC61S0K1</accession>
<keyword evidence="2" id="KW-1185">Reference proteome</keyword>
<reference evidence="1" key="1">
    <citation type="submission" date="2019-04" db="EMBL/GenBank/DDBJ databases">
        <title>Microbes associate with the intestines of laboratory mice.</title>
        <authorList>
            <person name="Navarre W."/>
            <person name="Wong E."/>
            <person name="Huang K."/>
            <person name="Tropini C."/>
            <person name="Ng K."/>
            <person name="Yu B."/>
        </authorList>
    </citation>
    <scope>NUCLEOTIDE SEQUENCE</scope>
    <source>
        <strain evidence="1">NM01_1-7b</strain>
    </source>
</reference>
<dbReference type="EMBL" id="SRYA01000006">
    <property type="protein sequence ID" value="TGY97602.1"/>
    <property type="molecule type" value="Genomic_DNA"/>
</dbReference>
<gene>
    <name evidence="1" type="ORF">E5329_04315</name>
</gene>
<proteinExistence type="predicted"/>
<sequence>MGEKYEITIAGECSLVMVSPEMVGSLVQMVRESDKRELRIPAEVILPQGYAEYLICVLEANLFQNFSEARQEISVMFLTGREEGPDAGLQAVYRRVAGQIEMLRVNQQECFEHVDLLAYPCGTQFYLNASETFYRLAKQRLLFTYVYE</sequence>
<dbReference type="Proteomes" id="UP000304953">
    <property type="component" value="Unassembled WGS sequence"/>
</dbReference>
<protein>
    <submittedName>
        <fullName evidence="1">Uncharacterized protein</fullName>
    </submittedName>
</protein>
<organism evidence="1 2">
    <name type="scientific">Petralouisia muris</name>
    <dbReference type="NCBI Taxonomy" id="3032872"/>
    <lineage>
        <taxon>Bacteria</taxon>
        <taxon>Bacillati</taxon>
        <taxon>Bacillota</taxon>
        <taxon>Clostridia</taxon>
        <taxon>Lachnospirales</taxon>
        <taxon>Lachnospiraceae</taxon>
        <taxon>Petralouisia</taxon>
    </lineage>
</organism>
<evidence type="ECO:0000313" key="2">
    <source>
        <dbReference type="Proteomes" id="UP000304953"/>
    </source>
</evidence>